<comment type="caution">
    <text evidence="2">The sequence shown here is derived from an EMBL/GenBank/DDBJ whole genome shotgun (WGS) entry which is preliminary data.</text>
</comment>
<dbReference type="Pfam" id="PF19786">
    <property type="entry name" value="DUF6270"/>
    <property type="match status" value="1"/>
</dbReference>
<feature type="region of interest" description="Disordered" evidence="1">
    <location>
        <begin position="263"/>
        <end position="283"/>
    </location>
</feature>
<dbReference type="EMBL" id="BAABIW010000009">
    <property type="protein sequence ID" value="GAA5022842.1"/>
    <property type="molecule type" value="Genomic_DNA"/>
</dbReference>
<name>A0ABP9J941_9MICO</name>
<evidence type="ECO:0000313" key="2">
    <source>
        <dbReference type="EMBL" id="GAA5022842.1"/>
    </source>
</evidence>
<dbReference type="Proteomes" id="UP001500427">
    <property type="component" value="Unassembled WGS sequence"/>
</dbReference>
<accession>A0ABP9J941</accession>
<evidence type="ECO:0000313" key="3">
    <source>
        <dbReference type="Proteomes" id="UP001500427"/>
    </source>
</evidence>
<reference evidence="3" key="1">
    <citation type="journal article" date="2019" name="Int. J. Syst. Evol. Microbiol.">
        <title>The Global Catalogue of Microorganisms (GCM) 10K type strain sequencing project: providing services to taxonomists for standard genome sequencing and annotation.</title>
        <authorList>
            <consortium name="The Broad Institute Genomics Platform"/>
            <consortium name="The Broad Institute Genome Sequencing Center for Infectious Disease"/>
            <person name="Wu L."/>
            <person name="Ma J."/>
        </authorList>
    </citation>
    <scope>NUCLEOTIDE SEQUENCE [LARGE SCALE GENOMIC DNA]</scope>
    <source>
        <strain evidence="3">JCM 17687</strain>
    </source>
</reference>
<dbReference type="InterPro" id="IPR046237">
    <property type="entry name" value="DUF6270"/>
</dbReference>
<gene>
    <name evidence="2" type="ORF">GCM10023258_13500</name>
</gene>
<sequence>MTSLHTHTTPLTEAPLRVFLSGSCVSRDTFEFLHPESFELVDYVARQSLISAFSPPAPVPAETEAMPSPFQRRMSASDAASELPATVEAVATGTDVVLWDLVDERLGVWEHRGGGWSTDSVELRAARAMIGAPASDAVHHAFGSAVHRREFDAALLRWRDLLIESGLRDRTLLVVPPWAERTTTGEATPPSFDLGAGQANALLTDYIGRAREVVGVPVVGADDPLVLADPDHKWGLAPFHYDDQSYLRLALAIAARCARPRTGHQGIPVDQRPPSVRATSMRRQDAPPSVTLFSVAPNTVTATVHRSTGRAFAFHLFSGRAILARQHYGPSREHSFDVTGLGRGPFHVKAFVLDDERQRTSVVSPRVRLG</sequence>
<proteinExistence type="predicted"/>
<evidence type="ECO:0008006" key="4">
    <source>
        <dbReference type="Google" id="ProtNLM"/>
    </source>
</evidence>
<keyword evidence="3" id="KW-1185">Reference proteome</keyword>
<organism evidence="2 3">
    <name type="scientific">Terrabacter aeriphilus</name>
    <dbReference type="NCBI Taxonomy" id="515662"/>
    <lineage>
        <taxon>Bacteria</taxon>
        <taxon>Bacillati</taxon>
        <taxon>Actinomycetota</taxon>
        <taxon>Actinomycetes</taxon>
        <taxon>Micrococcales</taxon>
        <taxon>Intrasporangiaceae</taxon>
        <taxon>Terrabacter</taxon>
    </lineage>
</organism>
<evidence type="ECO:0000256" key="1">
    <source>
        <dbReference type="SAM" id="MobiDB-lite"/>
    </source>
</evidence>
<protein>
    <recommendedName>
        <fullName evidence="4">AlgX/AlgJ SGNH hydrolase-like domain-containing protein</fullName>
    </recommendedName>
</protein>
<feature type="region of interest" description="Disordered" evidence="1">
    <location>
        <begin position="56"/>
        <end position="77"/>
    </location>
</feature>